<gene>
    <name evidence="1" type="ORF">GCM10023195_71140</name>
</gene>
<evidence type="ECO:0000313" key="2">
    <source>
        <dbReference type="Proteomes" id="UP001500212"/>
    </source>
</evidence>
<name>A0ABP8TTD7_9ACTN</name>
<dbReference type="SUPFAM" id="SSF56059">
    <property type="entry name" value="Glutathione synthetase ATP-binding domain-like"/>
    <property type="match status" value="1"/>
</dbReference>
<accession>A0ABP8TTD7</accession>
<dbReference type="Proteomes" id="UP001500212">
    <property type="component" value="Unassembled WGS sequence"/>
</dbReference>
<evidence type="ECO:0008006" key="3">
    <source>
        <dbReference type="Google" id="ProtNLM"/>
    </source>
</evidence>
<sequence length="440" mass="48720">MTPLFNPDRLLSTDSAGPVARRLPPVQFARLATAVCEAADAERLVKTENGRTMPYPMLPSLVQLTGDAERHLARHVPLVVSAWRKVLLAHRTDARVRNFLAVPAVLREWVDAAPIGEYRVDFCRFDLVGGDVETARVVEFNANCPGGVLFTSAYAALWRDVPPVRDVLEEWGAARTPLDDRHWFPEFLRTAVGPECADGPFGIFHKTGGNVLELDRMTDLLAETGHSAVCVDPGLEDWLARDLRAGYLKYGVQPVLADIARWSAFLDRVSSGKLRIANPLAGRWIGDNKLCLALLSDPRFAGMFTGDEREAIERLIPYSRKVGDGVEPAELLADRAGWVVKGPYDTRGNSVYVGSEQDEDRWRAVVRRAAGDGWLAQRAVPAYRRYWQGTPCYQDLSIVLLHGAWAGYTSRISEALRVNVAQGGGRQVVLGHRDTDWGGR</sequence>
<protein>
    <recommendedName>
        <fullName evidence="3">Glutathionylspermidine synthase pre-ATP-grasp-like domain-containing protein</fullName>
    </recommendedName>
</protein>
<evidence type="ECO:0000313" key="1">
    <source>
        <dbReference type="EMBL" id="GAA4616049.1"/>
    </source>
</evidence>
<keyword evidence="2" id="KW-1185">Reference proteome</keyword>
<comment type="caution">
    <text evidence="1">The sequence shown here is derived from an EMBL/GenBank/DDBJ whole genome shotgun (WGS) entry which is preliminary data.</text>
</comment>
<organism evidence="1 2">
    <name type="scientific">Actinoallomurus liliacearum</name>
    <dbReference type="NCBI Taxonomy" id="1080073"/>
    <lineage>
        <taxon>Bacteria</taxon>
        <taxon>Bacillati</taxon>
        <taxon>Actinomycetota</taxon>
        <taxon>Actinomycetes</taxon>
        <taxon>Streptosporangiales</taxon>
        <taxon>Thermomonosporaceae</taxon>
        <taxon>Actinoallomurus</taxon>
    </lineage>
</organism>
<dbReference type="EMBL" id="BAABHJ010000031">
    <property type="protein sequence ID" value="GAA4616049.1"/>
    <property type="molecule type" value="Genomic_DNA"/>
</dbReference>
<reference evidence="2" key="1">
    <citation type="journal article" date="2019" name="Int. J. Syst. Evol. Microbiol.">
        <title>The Global Catalogue of Microorganisms (GCM) 10K type strain sequencing project: providing services to taxonomists for standard genome sequencing and annotation.</title>
        <authorList>
            <consortium name="The Broad Institute Genomics Platform"/>
            <consortium name="The Broad Institute Genome Sequencing Center for Infectious Disease"/>
            <person name="Wu L."/>
            <person name="Ma J."/>
        </authorList>
    </citation>
    <scope>NUCLEOTIDE SEQUENCE [LARGE SCALE GENOMIC DNA]</scope>
    <source>
        <strain evidence="2">JCM 17938</strain>
    </source>
</reference>
<dbReference type="RefSeq" id="WP_345364356.1">
    <property type="nucleotide sequence ID" value="NZ_BAABHJ010000031.1"/>
</dbReference>
<proteinExistence type="predicted"/>